<accession>A0A8J9VHL1</accession>
<protein>
    <submittedName>
        <fullName evidence="1">Uncharacterized protein</fullName>
    </submittedName>
</protein>
<dbReference type="AlphaFoldDB" id="A0A8J9VHL1"/>
<reference evidence="1" key="1">
    <citation type="submission" date="2021-12" db="EMBL/GenBank/DDBJ databases">
        <authorList>
            <person name="Martin H S."/>
        </authorList>
    </citation>
    <scope>NUCLEOTIDE SEQUENCE</scope>
</reference>
<dbReference type="EMBL" id="OV170223">
    <property type="protein sequence ID" value="CAH0721763.1"/>
    <property type="molecule type" value="Genomic_DNA"/>
</dbReference>
<name>A0A8J9VHL1_9NEOP</name>
<gene>
    <name evidence="1" type="ORF">BINO364_LOCUS7822</name>
</gene>
<sequence>MEVSSELSMRRMRSSVGGVPLGPRPAMLAILISYCGRRLKFAIGRPATQYTSTTVTPQLPSSRHVSRLLHSATTRDAICV</sequence>
<dbReference type="Proteomes" id="UP000838878">
    <property type="component" value="Chromosome 3"/>
</dbReference>
<proteinExistence type="predicted"/>
<keyword evidence="2" id="KW-1185">Reference proteome</keyword>
<evidence type="ECO:0000313" key="1">
    <source>
        <dbReference type="EMBL" id="CAH0721763.1"/>
    </source>
</evidence>
<evidence type="ECO:0000313" key="2">
    <source>
        <dbReference type="Proteomes" id="UP000838878"/>
    </source>
</evidence>
<organism evidence="1 2">
    <name type="scientific">Brenthis ino</name>
    <name type="common">lesser marbled fritillary</name>
    <dbReference type="NCBI Taxonomy" id="405034"/>
    <lineage>
        <taxon>Eukaryota</taxon>
        <taxon>Metazoa</taxon>
        <taxon>Ecdysozoa</taxon>
        <taxon>Arthropoda</taxon>
        <taxon>Hexapoda</taxon>
        <taxon>Insecta</taxon>
        <taxon>Pterygota</taxon>
        <taxon>Neoptera</taxon>
        <taxon>Endopterygota</taxon>
        <taxon>Lepidoptera</taxon>
        <taxon>Glossata</taxon>
        <taxon>Ditrysia</taxon>
        <taxon>Papilionoidea</taxon>
        <taxon>Nymphalidae</taxon>
        <taxon>Heliconiinae</taxon>
        <taxon>Argynnini</taxon>
        <taxon>Brenthis</taxon>
    </lineage>
</organism>
<feature type="non-terminal residue" evidence="1">
    <location>
        <position position="80"/>
    </location>
</feature>